<protein>
    <recommendedName>
        <fullName evidence="5">4-hydroxy-3-methylbut-2-enyl diphosphate reductase</fullName>
        <shortName evidence="5">HMBPP reductase</shortName>
        <ecNumber evidence="5">1.17.7.4</ecNumber>
    </recommendedName>
</protein>
<feature type="binding site" evidence="5">
    <location>
        <position position="123"/>
    </location>
    <ligand>
        <name>dimethylallyl diphosphate</name>
        <dbReference type="ChEBI" id="CHEBI:57623"/>
    </ligand>
</feature>
<feature type="binding site" evidence="5">
    <location>
        <position position="40"/>
    </location>
    <ligand>
        <name>dimethylallyl diphosphate</name>
        <dbReference type="ChEBI" id="CHEBI:57623"/>
    </ligand>
</feature>
<dbReference type="PANTHER" id="PTHR30426">
    <property type="entry name" value="4-HYDROXY-3-METHYLBUT-2-ENYL DIPHOSPHATE REDUCTASE"/>
    <property type="match status" value="1"/>
</dbReference>
<evidence type="ECO:0000313" key="7">
    <source>
        <dbReference type="Proteomes" id="UP000007039"/>
    </source>
</evidence>
<comment type="pathway">
    <text evidence="5">Isoprenoid biosynthesis; dimethylallyl diphosphate biosynthesis; dimethylallyl diphosphate from (2E)-4-hydroxy-3-methylbutenyl diphosphate: step 1/1.</text>
</comment>
<comment type="function">
    <text evidence="5">Catalyzes the conversion of 1-hydroxy-2-methyl-2-(E)-butenyl 4-diphosphate (HMBPP) into a mixture of isopentenyl diphosphate (IPP) and dimethylallyl diphosphate (DMAPP). Acts in the terminal step of the DOXP/MEP pathway for isoprenoid precursor biosynthesis.</text>
</comment>
<dbReference type="InterPro" id="IPR003451">
    <property type="entry name" value="LytB/IspH"/>
</dbReference>
<feature type="binding site" evidence="5">
    <location>
        <position position="217"/>
    </location>
    <ligand>
        <name>isopentenyl diphosphate</name>
        <dbReference type="ChEBI" id="CHEBI:128769"/>
    </ligand>
</feature>
<comment type="catalytic activity">
    <reaction evidence="5">
        <text>isopentenyl diphosphate + 2 oxidized [2Fe-2S]-[ferredoxin] + H2O = (2E)-4-hydroxy-3-methylbut-2-enyl diphosphate + 2 reduced [2Fe-2S]-[ferredoxin] + 2 H(+)</text>
        <dbReference type="Rhea" id="RHEA:24488"/>
        <dbReference type="Rhea" id="RHEA-COMP:10000"/>
        <dbReference type="Rhea" id="RHEA-COMP:10001"/>
        <dbReference type="ChEBI" id="CHEBI:15377"/>
        <dbReference type="ChEBI" id="CHEBI:15378"/>
        <dbReference type="ChEBI" id="CHEBI:33737"/>
        <dbReference type="ChEBI" id="CHEBI:33738"/>
        <dbReference type="ChEBI" id="CHEBI:128753"/>
        <dbReference type="ChEBI" id="CHEBI:128769"/>
        <dbReference type="EC" id="1.17.7.4"/>
    </reaction>
</comment>
<comment type="pathway">
    <text evidence="5">Isoprenoid biosynthesis; isopentenyl diphosphate biosynthesis via DXP pathway; isopentenyl diphosphate from 1-deoxy-D-xylulose 5-phosphate: step 6/6.</text>
</comment>
<dbReference type="PANTHER" id="PTHR30426:SF0">
    <property type="entry name" value="4-HYDROXY-3-METHYLBUT-2-ENYL DIPHOSPHATE REDUCTASE"/>
    <property type="match status" value="1"/>
</dbReference>
<feature type="binding site" evidence="5">
    <location>
        <position position="219"/>
    </location>
    <ligand>
        <name>isopentenyl diphosphate</name>
        <dbReference type="ChEBI" id="CHEBI:128769"/>
    </ligand>
</feature>
<feature type="binding site" evidence="5">
    <location>
        <position position="219"/>
    </location>
    <ligand>
        <name>(2E)-4-hydroxy-3-methylbut-2-enyl diphosphate</name>
        <dbReference type="ChEBI" id="CHEBI:128753"/>
    </ligand>
</feature>
<feature type="binding site" evidence="5">
    <location>
        <position position="261"/>
    </location>
    <ligand>
        <name>dimethylallyl diphosphate</name>
        <dbReference type="ChEBI" id="CHEBI:57623"/>
    </ligand>
</feature>
<dbReference type="UniPathway" id="UPA00059">
    <property type="reaction ID" value="UER00105"/>
</dbReference>
<dbReference type="OrthoDB" id="9777362at2"/>
<feature type="binding site" evidence="5">
    <location>
        <position position="189"/>
    </location>
    <ligand>
        <name>[4Fe-4S] cluster</name>
        <dbReference type="ChEBI" id="CHEBI:49883"/>
    </ligand>
</feature>
<evidence type="ECO:0000256" key="2">
    <source>
        <dbReference type="ARBA" id="ARBA00022723"/>
    </source>
</evidence>
<dbReference type="STRING" id="768670.Calni_0094"/>
<comment type="catalytic activity">
    <reaction evidence="5">
        <text>dimethylallyl diphosphate + 2 oxidized [2Fe-2S]-[ferredoxin] + H2O = (2E)-4-hydroxy-3-methylbut-2-enyl diphosphate + 2 reduced [2Fe-2S]-[ferredoxin] + 2 H(+)</text>
        <dbReference type="Rhea" id="RHEA:24825"/>
        <dbReference type="Rhea" id="RHEA-COMP:10000"/>
        <dbReference type="Rhea" id="RHEA-COMP:10001"/>
        <dbReference type="ChEBI" id="CHEBI:15377"/>
        <dbReference type="ChEBI" id="CHEBI:15378"/>
        <dbReference type="ChEBI" id="CHEBI:33737"/>
        <dbReference type="ChEBI" id="CHEBI:33738"/>
        <dbReference type="ChEBI" id="CHEBI:57623"/>
        <dbReference type="ChEBI" id="CHEBI:128753"/>
        <dbReference type="EC" id="1.17.7.4"/>
    </reaction>
</comment>
<comment type="caution">
    <text evidence="5">Lacks conserved residue(s) required for the propagation of feature annotation.</text>
</comment>
<dbReference type="RefSeq" id="WP_013450226.1">
    <property type="nucleotide sequence ID" value="NC_014758.1"/>
</dbReference>
<dbReference type="EC" id="1.17.7.4" evidence="5"/>
<evidence type="ECO:0000256" key="4">
    <source>
        <dbReference type="ARBA" id="ARBA00023014"/>
    </source>
</evidence>
<keyword evidence="3 5" id="KW-0408">Iron</keyword>
<feature type="binding site" evidence="5">
    <location>
        <position position="217"/>
    </location>
    <ligand>
        <name>dimethylallyl diphosphate</name>
        <dbReference type="ChEBI" id="CHEBI:57623"/>
    </ligand>
</feature>
<feature type="binding site" evidence="5">
    <location>
        <position position="217"/>
    </location>
    <ligand>
        <name>(2E)-4-hydroxy-3-methylbut-2-enyl diphosphate</name>
        <dbReference type="ChEBI" id="CHEBI:128753"/>
    </ligand>
</feature>
<comment type="similarity">
    <text evidence="5">Belongs to the IspH family.</text>
</comment>
<dbReference type="GO" id="GO:0046872">
    <property type="term" value="F:metal ion binding"/>
    <property type="evidence" value="ECO:0007669"/>
    <property type="project" value="UniProtKB-KW"/>
</dbReference>
<evidence type="ECO:0000313" key="6">
    <source>
        <dbReference type="EMBL" id="ADR18009.1"/>
    </source>
</evidence>
<dbReference type="NCBIfam" id="NF002187">
    <property type="entry name" value="PRK01045.1-1"/>
    <property type="match status" value="1"/>
</dbReference>
<dbReference type="CDD" id="cd13944">
    <property type="entry name" value="lytB_ispH"/>
    <property type="match status" value="1"/>
</dbReference>
<dbReference type="KEGG" id="cni:Calni_0094"/>
<feature type="binding site" evidence="5">
    <location>
        <position position="95"/>
    </location>
    <ligand>
        <name>[4Fe-4S] cluster</name>
        <dbReference type="ChEBI" id="CHEBI:49883"/>
    </ligand>
</feature>
<keyword evidence="2 5" id="KW-0479">Metal-binding</keyword>
<evidence type="ECO:0000256" key="3">
    <source>
        <dbReference type="ARBA" id="ARBA00023004"/>
    </source>
</evidence>
<keyword evidence="7" id="KW-1185">Reference proteome</keyword>
<dbReference type="EMBL" id="CP002347">
    <property type="protein sequence ID" value="ADR18009.1"/>
    <property type="molecule type" value="Genomic_DNA"/>
</dbReference>
<reference evidence="6 7" key="1">
    <citation type="journal article" date="2011" name="Stand. Genomic Sci.">
        <title>Complete genome sequence of Calditerrivibrio nitroreducens type strain (Yu37-1).</title>
        <authorList>
            <person name="Pitluck S."/>
            <person name="Sikorski J."/>
            <person name="Zeytun A."/>
            <person name="Lapidus A."/>
            <person name="Nolan M."/>
            <person name="Lucas S."/>
            <person name="Hammon N."/>
            <person name="Deshpande S."/>
            <person name="Cheng J.F."/>
            <person name="Tapia R."/>
            <person name="Han C."/>
            <person name="Goodwin L."/>
            <person name="Liolios K."/>
            <person name="Pagani I."/>
            <person name="Ivanova N."/>
            <person name="Mavromatis K."/>
            <person name="Pati A."/>
            <person name="Chen A."/>
            <person name="Palaniappan K."/>
            <person name="Hauser L."/>
            <person name="Chang Y.J."/>
            <person name="Jeffries C.D."/>
            <person name="Detter J.C."/>
            <person name="Brambilla E."/>
            <person name="Djao O.D."/>
            <person name="Rohde M."/>
            <person name="Spring S."/>
            <person name="Goker M."/>
            <person name="Woyke T."/>
            <person name="Bristow J."/>
            <person name="Eisen J.A."/>
            <person name="Markowitz V."/>
            <person name="Hugenholtz P."/>
            <person name="Kyrpides N.C."/>
            <person name="Klenk H.P."/>
            <person name="Land M."/>
        </authorList>
    </citation>
    <scope>NUCLEOTIDE SEQUENCE [LARGE SCALE GENOMIC DNA]</scope>
    <source>
        <strain evidence="7">DSM 19672 / NBRC 101217 / Yu37-1</strain>
    </source>
</reference>
<evidence type="ECO:0000256" key="1">
    <source>
        <dbReference type="ARBA" id="ARBA00022485"/>
    </source>
</evidence>
<feature type="binding site" evidence="5">
    <location>
        <position position="40"/>
    </location>
    <ligand>
        <name>isopentenyl diphosphate</name>
        <dbReference type="ChEBI" id="CHEBI:128769"/>
    </ligand>
</feature>
<evidence type="ECO:0000256" key="5">
    <source>
        <dbReference type="HAMAP-Rule" id="MF_00191"/>
    </source>
</evidence>
<feature type="binding site" evidence="5">
    <location>
        <position position="161"/>
    </location>
    <ligand>
        <name>(2E)-4-hydroxy-3-methylbut-2-enyl diphosphate</name>
        <dbReference type="ChEBI" id="CHEBI:128753"/>
    </ligand>
</feature>
<proteinExistence type="inferred from homology"/>
<dbReference type="GO" id="GO:0016114">
    <property type="term" value="P:terpenoid biosynthetic process"/>
    <property type="evidence" value="ECO:0007669"/>
    <property type="project" value="UniProtKB-UniRule"/>
</dbReference>
<feature type="binding site" evidence="5">
    <location>
        <position position="40"/>
    </location>
    <ligand>
        <name>(2E)-4-hydroxy-3-methylbut-2-enyl diphosphate</name>
        <dbReference type="ChEBI" id="CHEBI:128753"/>
    </ligand>
</feature>
<dbReference type="HAMAP" id="MF_00191">
    <property type="entry name" value="IspH"/>
    <property type="match status" value="1"/>
</dbReference>
<feature type="binding site" evidence="5">
    <location>
        <position position="261"/>
    </location>
    <ligand>
        <name>isopentenyl diphosphate</name>
        <dbReference type="ChEBI" id="CHEBI:128769"/>
    </ligand>
</feature>
<comment type="cofactor">
    <cofactor evidence="5">
        <name>[4Fe-4S] cluster</name>
        <dbReference type="ChEBI" id="CHEBI:49883"/>
    </cofactor>
    <text evidence="5">Binds 1 [4Fe-4S] cluster per subunit.</text>
</comment>
<feature type="binding site" evidence="5">
    <location>
        <position position="123"/>
    </location>
    <ligand>
        <name>isopentenyl diphosphate</name>
        <dbReference type="ChEBI" id="CHEBI:128769"/>
    </ligand>
</feature>
<dbReference type="GO" id="GO:0051539">
    <property type="term" value="F:4 iron, 4 sulfur cluster binding"/>
    <property type="evidence" value="ECO:0007669"/>
    <property type="project" value="UniProtKB-UniRule"/>
</dbReference>
<accession>E4TIQ4</accession>
<organism evidence="6 7">
    <name type="scientific">Calditerrivibrio nitroreducens (strain DSM 19672 / NBRC 101217 / Yu37-1)</name>
    <dbReference type="NCBI Taxonomy" id="768670"/>
    <lineage>
        <taxon>Bacteria</taxon>
        <taxon>Pseudomonadati</taxon>
        <taxon>Deferribacterota</taxon>
        <taxon>Deferribacteres</taxon>
        <taxon>Deferribacterales</taxon>
        <taxon>Calditerrivibrionaceae</taxon>
    </lineage>
</organism>
<feature type="binding site" evidence="5">
    <location>
        <position position="73"/>
    </location>
    <ligand>
        <name>(2E)-4-hydroxy-3-methylbut-2-enyl diphosphate</name>
        <dbReference type="ChEBI" id="CHEBI:128753"/>
    </ligand>
</feature>
<feature type="binding site" evidence="5">
    <location>
        <position position="123"/>
    </location>
    <ligand>
        <name>(2E)-4-hydroxy-3-methylbut-2-enyl diphosphate</name>
        <dbReference type="ChEBI" id="CHEBI:128753"/>
    </ligand>
</feature>
<dbReference type="HOGENOM" id="CLU_027486_0_1_0"/>
<dbReference type="NCBIfam" id="TIGR00216">
    <property type="entry name" value="ispH_lytB"/>
    <property type="match status" value="1"/>
</dbReference>
<keyword evidence="4 5" id="KW-0411">Iron-sulfur</keyword>
<dbReference type="GO" id="GO:0051745">
    <property type="term" value="F:4-hydroxy-3-methylbut-2-enyl diphosphate reductase activity"/>
    <property type="evidence" value="ECO:0007669"/>
    <property type="project" value="UniProtKB-UniRule"/>
</dbReference>
<feature type="binding site" evidence="5">
    <location>
        <position position="261"/>
    </location>
    <ligand>
        <name>(2E)-4-hydroxy-3-methylbut-2-enyl diphosphate</name>
        <dbReference type="ChEBI" id="CHEBI:128753"/>
    </ligand>
</feature>
<keyword evidence="5 6" id="KW-0560">Oxidoreductase</keyword>
<dbReference type="eggNOG" id="COG0761">
    <property type="taxonomic scope" value="Bacteria"/>
</dbReference>
<gene>
    <name evidence="5" type="primary">ispH</name>
    <name evidence="6" type="ordered locus">Calni_0094</name>
</gene>
<dbReference type="Gene3D" id="3.40.50.11270">
    <property type="match status" value="1"/>
</dbReference>
<feature type="binding site" evidence="5">
    <location>
        <position position="219"/>
    </location>
    <ligand>
        <name>dimethylallyl diphosphate</name>
        <dbReference type="ChEBI" id="CHEBI:57623"/>
    </ligand>
</feature>
<keyword evidence="1 5" id="KW-0004">4Fe-4S</keyword>
<feature type="binding site" evidence="5">
    <location>
        <position position="73"/>
    </location>
    <ligand>
        <name>dimethylallyl diphosphate</name>
        <dbReference type="ChEBI" id="CHEBI:57623"/>
    </ligand>
</feature>
<dbReference type="GO" id="GO:0050992">
    <property type="term" value="P:dimethylallyl diphosphate biosynthetic process"/>
    <property type="evidence" value="ECO:0007669"/>
    <property type="project" value="UniProtKB-UniRule"/>
</dbReference>
<dbReference type="Pfam" id="PF02401">
    <property type="entry name" value="LYTB"/>
    <property type="match status" value="1"/>
</dbReference>
<name>E4TIQ4_CALNY</name>
<dbReference type="UniPathway" id="UPA00056">
    <property type="reaction ID" value="UER00097"/>
</dbReference>
<keyword evidence="5" id="KW-0414">Isoprene biosynthesis</keyword>
<dbReference type="Gene3D" id="3.40.1010.20">
    <property type="entry name" value="4-hydroxy-3-methylbut-2-enyl diphosphate reductase, catalytic domain"/>
    <property type="match status" value="2"/>
</dbReference>
<feature type="binding site" evidence="5">
    <location>
        <position position="12"/>
    </location>
    <ligand>
        <name>[4Fe-4S] cluster</name>
        <dbReference type="ChEBI" id="CHEBI:49883"/>
    </ligand>
</feature>
<dbReference type="Proteomes" id="UP000007039">
    <property type="component" value="Chromosome"/>
</dbReference>
<sequence length="282" mass="31221">MEIYVAQHAGFCFGVERAVKIVRNAAGEYKNLYTLGPIIHNPQLVNELKSQGVDVAESTDDLSEGSTVVLRSHGVEKQELNILAKKNIHIVDATCPYVNKAHSEAVNLSKDGYFVVIFGEKDHPEVKGIASYIEGEYTIVSSPEEAYNIDFREKIGVVAQTTQEKAVFDKIVDILRNRCRELKISNTICNATTLRQNAARKVAEMVEVMFVVGGKNSANTRRLYKICSEICEKTFHIETKEEIDKSVLIGVNKVGVTAGASTPKNIIDDVIEYLNGVNNGRE</sequence>
<feature type="binding site" evidence="5">
    <location>
        <position position="73"/>
    </location>
    <ligand>
        <name>isopentenyl diphosphate</name>
        <dbReference type="ChEBI" id="CHEBI:128769"/>
    </ligand>
</feature>
<feature type="active site" description="Proton donor" evidence="5">
    <location>
        <position position="125"/>
    </location>
</feature>
<dbReference type="GO" id="GO:0019288">
    <property type="term" value="P:isopentenyl diphosphate biosynthetic process, methylerythritol 4-phosphate pathway"/>
    <property type="evidence" value="ECO:0007669"/>
    <property type="project" value="UniProtKB-UniRule"/>
</dbReference>
<dbReference type="AlphaFoldDB" id="E4TIQ4"/>